<keyword evidence="3" id="KW-0460">Magnesium</keyword>
<dbReference type="AlphaFoldDB" id="A0A073ILM2"/>
<evidence type="ECO:0000256" key="2">
    <source>
        <dbReference type="ARBA" id="ARBA00022695"/>
    </source>
</evidence>
<evidence type="ECO:0000259" key="4">
    <source>
        <dbReference type="Pfam" id="PF12804"/>
    </source>
</evidence>
<dbReference type="PANTHER" id="PTHR43584">
    <property type="entry name" value="NUCLEOTIDYL TRANSFERASE"/>
    <property type="match status" value="1"/>
</dbReference>
<comment type="caution">
    <text evidence="5">The sequence shown here is derived from an EMBL/GenBank/DDBJ whole genome shotgun (WGS) entry which is preliminary data.</text>
</comment>
<dbReference type="InterPro" id="IPR029044">
    <property type="entry name" value="Nucleotide-diphossugar_trans"/>
</dbReference>
<evidence type="ECO:0000256" key="1">
    <source>
        <dbReference type="ARBA" id="ARBA00022679"/>
    </source>
</evidence>
<evidence type="ECO:0000313" key="5">
    <source>
        <dbReference type="EMBL" id="KEJ90629.1"/>
    </source>
</evidence>
<dbReference type="STRING" id="1300350.Z948_1600"/>
<dbReference type="InterPro" id="IPR025877">
    <property type="entry name" value="MobA-like_NTP_Trfase"/>
</dbReference>
<evidence type="ECO:0000256" key="3">
    <source>
        <dbReference type="ARBA" id="ARBA00022842"/>
    </source>
</evidence>
<dbReference type="SUPFAM" id="SSF53448">
    <property type="entry name" value="Nucleotide-diphospho-sugar transferases"/>
    <property type="match status" value="1"/>
</dbReference>
<dbReference type="PANTHER" id="PTHR43584:SF8">
    <property type="entry name" value="N-ACETYLMURAMATE ALPHA-1-PHOSPHATE URIDYLYLTRANSFERASE"/>
    <property type="match status" value="1"/>
</dbReference>
<dbReference type="EMBL" id="JAMC01000001">
    <property type="protein sequence ID" value="KEJ90629.1"/>
    <property type="molecule type" value="Genomic_DNA"/>
</dbReference>
<dbReference type="eggNOG" id="COG1208">
    <property type="taxonomic scope" value="Bacteria"/>
</dbReference>
<dbReference type="Pfam" id="PF12804">
    <property type="entry name" value="NTP_transf_3"/>
    <property type="match status" value="1"/>
</dbReference>
<dbReference type="CDD" id="cd06422">
    <property type="entry name" value="NTP_transferase_like_1"/>
    <property type="match status" value="1"/>
</dbReference>
<dbReference type="RefSeq" id="WP_025059007.1">
    <property type="nucleotide sequence ID" value="NZ_JAMC01000001.1"/>
</dbReference>
<protein>
    <submittedName>
        <fullName evidence="5">Nucleotidyltransferase</fullName>
    </submittedName>
</protein>
<dbReference type="Gene3D" id="3.90.550.10">
    <property type="entry name" value="Spore Coat Polysaccharide Biosynthesis Protein SpsA, Chain A"/>
    <property type="match status" value="1"/>
</dbReference>
<organism evidence="5 6">
    <name type="scientific">Sulfitobacter donghicola DSW-25 = KCTC 12864 = JCM 14565</name>
    <dbReference type="NCBI Taxonomy" id="1300350"/>
    <lineage>
        <taxon>Bacteria</taxon>
        <taxon>Pseudomonadati</taxon>
        <taxon>Pseudomonadota</taxon>
        <taxon>Alphaproteobacteria</taxon>
        <taxon>Rhodobacterales</taxon>
        <taxon>Roseobacteraceae</taxon>
        <taxon>Sulfitobacter</taxon>
    </lineage>
</organism>
<reference evidence="5 6" key="1">
    <citation type="submission" date="2014-01" db="EMBL/GenBank/DDBJ databases">
        <title>Sulfitobacter donghicola JCM 14565 Genome Sequencing.</title>
        <authorList>
            <person name="Lai Q."/>
            <person name="Hong Z."/>
        </authorList>
    </citation>
    <scope>NUCLEOTIDE SEQUENCE [LARGE SCALE GENOMIC DNA]</scope>
    <source>
        <strain evidence="5 6">JCM 14565</strain>
    </source>
</reference>
<name>A0A073ILM2_9RHOB</name>
<evidence type="ECO:0000313" key="6">
    <source>
        <dbReference type="Proteomes" id="UP000027734"/>
    </source>
</evidence>
<dbReference type="GO" id="GO:0016779">
    <property type="term" value="F:nucleotidyltransferase activity"/>
    <property type="evidence" value="ECO:0007669"/>
    <property type="project" value="UniProtKB-KW"/>
</dbReference>
<feature type="domain" description="MobA-like NTP transferase" evidence="4">
    <location>
        <begin position="7"/>
        <end position="129"/>
    </location>
</feature>
<accession>A0A073ILM2</accession>
<keyword evidence="1 5" id="KW-0808">Transferase</keyword>
<dbReference type="Proteomes" id="UP000027734">
    <property type="component" value="Unassembled WGS sequence"/>
</dbReference>
<sequence length="226" mass="24252">MSMPVMLFAAGFGTRMKHLTADRPKPMVEVAGRPLIDHAISLADGISPPSIVANLHYLPDILQQHLHPKGIQTIVETPDILETGGGLRNALPVLGAGPVFTMNTDAIWNGPNPLNMLLNAWDPDRMDALLMGIPPENALEHSGAGDFTIDDDGRLSRGPGVVYGGVQIIKTDLLSAVSERSFSLNLIWDQMLANGKLHGIEYSGRWCDVGHPDGVKTAEALLANNV</sequence>
<gene>
    <name evidence="5" type="ORF">DSW25_01565</name>
</gene>
<proteinExistence type="predicted"/>
<dbReference type="OrthoDB" id="9788272at2"/>
<keyword evidence="2" id="KW-0548">Nucleotidyltransferase</keyword>
<keyword evidence="6" id="KW-1185">Reference proteome</keyword>
<dbReference type="InterPro" id="IPR050065">
    <property type="entry name" value="GlmU-like"/>
</dbReference>